<dbReference type="SUPFAM" id="SSF46689">
    <property type="entry name" value="Homeodomain-like"/>
    <property type="match status" value="1"/>
</dbReference>
<dbReference type="PANTHER" id="PTHR30055:SF243">
    <property type="entry name" value="HTH-TYPE TRANSCRIPTIONAL REGULATOR RV1816"/>
    <property type="match status" value="1"/>
</dbReference>
<accession>A0A1G9LJG4</accession>
<evidence type="ECO:0000256" key="4">
    <source>
        <dbReference type="PROSITE-ProRule" id="PRU00335"/>
    </source>
</evidence>
<dbReference type="STRING" id="380244.SAMN05216298_4551"/>
<dbReference type="Gene3D" id="1.10.357.10">
    <property type="entry name" value="Tetracycline Repressor, domain 2"/>
    <property type="match status" value="1"/>
</dbReference>
<dbReference type="InterPro" id="IPR001647">
    <property type="entry name" value="HTH_TetR"/>
</dbReference>
<evidence type="ECO:0000313" key="6">
    <source>
        <dbReference type="EMBL" id="SDL62030.1"/>
    </source>
</evidence>
<evidence type="ECO:0000313" key="7">
    <source>
        <dbReference type="Proteomes" id="UP000198662"/>
    </source>
</evidence>
<dbReference type="GO" id="GO:0003700">
    <property type="term" value="F:DNA-binding transcription factor activity"/>
    <property type="evidence" value="ECO:0007669"/>
    <property type="project" value="TreeGrafter"/>
</dbReference>
<dbReference type="AlphaFoldDB" id="A0A1G9LJG4"/>
<dbReference type="PRINTS" id="PR00455">
    <property type="entry name" value="HTHTETR"/>
</dbReference>
<feature type="DNA-binding region" description="H-T-H motif" evidence="4">
    <location>
        <begin position="55"/>
        <end position="74"/>
    </location>
</feature>
<dbReference type="InterPro" id="IPR025996">
    <property type="entry name" value="MT1864/Rv1816-like_C"/>
</dbReference>
<gene>
    <name evidence="6" type="ORF">SAMN05216298_4551</name>
</gene>
<organism evidence="6 7">
    <name type="scientific">Glycomyces sambucus</name>
    <dbReference type="NCBI Taxonomy" id="380244"/>
    <lineage>
        <taxon>Bacteria</taxon>
        <taxon>Bacillati</taxon>
        <taxon>Actinomycetota</taxon>
        <taxon>Actinomycetes</taxon>
        <taxon>Glycomycetales</taxon>
        <taxon>Glycomycetaceae</taxon>
        <taxon>Glycomyces</taxon>
    </lineage>
</organism>
<dbReference type="InterPro" id="IPR036271">
    <property type="entry name" value="Tet_transcr_reg_TetR-rel_C_sf"/>
</dbReference>
<dbReference type="InterPro" id="IPR050109">
    <property type="entry name" value="HTH-type_TetR-like_transc_reg"/>
</dbReference>
<dbReference type="Pfam" id="PF13305">
    <property type="entry name" value="TetR_C_33"/>
    <property type="match status" value="1"/>
</dbReference>
<dbReference type="SUPFAM" id="SSF48498">
    <property type="entry name" value="Tetracyclin repressor-like, C-terminal domain"/>
    <property type="match status" value="1"/>
</dbReference>
<dbReference type="GO" id="GO:0000976">
    <property type="term" value="F:transcription cis-regulatory region binding"/>
    <property type="evidence" value="ECO:0007669"/>
    <property type="project" value="TreeGrafter"/>
</dbReference>
<dbReference type="EMBL" id="FNGF01000007">
    <property type="protein sequence ID" value="SDL62030.1"/>
    <property type="molecule type" value="Genomic_DNA"/>
</dbReference>
<evidence type="ECO:0000256" key="1">
    <source>
        <dbReference type="ARBA" id="ARBA00023015"/>
    </source>
</evidence>
<dbReference type="Proteomes" id="UP000198662">
    <property type="component" value="Unassembled WGS sequence"/>
</dbReference>
<sequence>MHKLPDNARAVLSFLYTGLMNAPRTARARARAELTKEILASSRRQLGEVGAPGLSLRSVARDLGMASSAVYRYFASRDELLTALLIECYNEVGEAAERSDRPKAVPEIRWLGVWRGVRNWSLANRHEYALLFGTPVPGYAAPHLTTEIAARMPLTLARIVADVKRDRGLRPRTGPICDPAAIEPAMLVLLEDGNFTVEDTARLILAWNRLVGIIGYELHGHLANVTADDDAFFEYCARAEGANLGLDFD</sequence>
<dbReference type="Pfam" id="PF00440">
    <property type="entry name" value="TetR_N"/>
    <property type="match status" value="1"/>
</dbReference>
<reference evidence="7" key="1">
    <citation type="submission" date="2016-10" db="EMBL/GenBank/DDBJ databases">
        <authorList>
            <person name="Varghese N."/>
            <person name="Submissions S."/>
        </authorList>
    </citation>
    <scope>NUCLEOTIDE SEQUENCE [LARGE SCALE GENOMIC DNA]</scope>
    <source>
        <strain evidence="7">CGMCC 4.3147</strain>
    </source>
</reference>
<keyword evidence="3" id="KW-0804">Transcription</keyword>
<keyword evidence="2 4" id="KW-0238">DNA-binding</keyword>
<dbReference type="PROSITE" id="PS50977">
    <property type="entry name" value="HTH_TETR_2"/>
    <property type="match status" value="1"/>
</dbReference>
<evidence type="ECO:0000256" key="2">
    <source>
        <dbReference type="ARBA" id="ARBA00023125"/>
    </source>
</evidence>
<protein>
    <submittedName>
        <fullName evidence="6">Transcriptional regulator, TetR family</fullName>
    </submittedName>
</protein>
<feature type="domain" description="HTH tetR-type" evidence="5">
    <location>
        <begin position="32"/>
        <end position="92"/>
    </location>
</feature>
<evidence type="ECO:0000256" key="3">
    <source>
        <dbReference type="ARBA" id="ARBA00023163"/>
    </source>
</evidence>
<keyword evidence="7" id="KW-1185">Reference proteome</keyword>
<proteinExistence type="predicted"/>
<evidence type="ECO:0000259" key="5">
    <source>
        <dbReference type="PROSITE" id="PS50977"/>
    </source>
</evidence>
<dbReference type="InterPro" id="IPR009057">
    <property type="entry name" value="Homeodomain-like_sf"/>
</dbReference>
<name>A0A1G9LJG4_9ACTN</name>
<keyword evidence="1" id="KW-0805">Transcription regulation</keyword>
<dbReference type="PANTHER" id="PTHR30055">
    <property type="entry name" value="HTH-TYPE TRANSCRIPTIONAL REGULATOR RUTR"/>
    <property type="match status" value="1"/>
</dbReference>